<protein>
    <recommendedName>
        <fullName evidence="2">YutG/PgpA domain-containing protein</fullName>
    </recommendedName>
</protein>
<dbReference type="InterPro" id="IPR036681">
    <property type="entry name" value="PgpA-like_sf"/>
</dbReference>
<keyword evidence="1" id="KW-0472">Membrane</keyword>
<keyword evidence="1" id="KW-0812">Transmembrane</keyword>
<dbReference type="InterPro" id="IPR026037">
    <property type="entry name" value="PgpA"/>
</dbReference>
<dbReference type="PANTHER" id="PTHR36305">
    <property type="entry name" value="PHOSPHATIDYLGLYCEROPHOSPHATASE A"/>
    <property type="match status" value="1"/>
</dbReference>
<dbReference type="PIRSF" id="PIRSF006162">
    <property type="entry name" value="PgpA"/>
    <property type="match status" value="1"/>
</dbReference>
<comment type="caution">
    <text evidence="3">The sequence shown here is derived from an EMBL/GenBank/DDBJ whole genome shotgun (WGS) entry which is preliminary data.</text>
</comment>
<dbReference type="GO" id="GO:0008962">
    <property type="term" value="F:phosphatidylglycerophosphatase activity"/>
    <property type="evidence" value="ECO:0007669"/>
    <property type="project" value="InterPro"/>
</dbReference>
<organism evidence="3 4">
    <name type="scientific">Candidatus Magasanikbacteria bacterium GW2011_GWA2_56_11</name>
    <dbReference type="NCBI Taxonomy" id="1619044"/>
    <lineage>
        <taxon>Bacteria</taxon>
        <taxon>Candidatus Magasanikiibacteriota</taxon>
    </lineage>
</organism>
<dbReference type="SUPFAM" id="SSF101307">
    <property type="entry name" value="YutG-like"/>
    <property type="match status" value="1"/>
</dbReference>
<accession>A0A0G1YGT6</accession>
<dbReference type="STRING" id="1619044.UY92_C0005G0050"/>
<proteinExistence type="predicted"/>
<evidence type="ECO:0000313" key="4">
    <source>
        <dbReference type="Proteomes" id="UP000033870"/>
    </source>
</evidence>
<keyword evidence="1" id="KW-1133">Transmembrane helix</keyword>
<evidence type="ECO:0000256" key="1">
    <source>
        <dbReference type="SAM" id="Phobius"/>
    </source>
</evidence>
<dbReference type="GO" id="GO:0006629">
    <property type="term" value="P:lipid metabolic process"/>
    <property type="evidence" value="ECO:0007669"/>
    <property type="project" value="InterPro"/>
</dbReference>
<gene>
    <name evidence="3" type="ORF">UY92_C0005G0050</name>
</gene>
<feature type="transmembrane region" description="Helical" evidence="1">
    <location>
        <begin position="28"/>
        <end position="47"/>
    </location>
</feature>
<dbReference type="InterPro" id="IPR007686">
    <property type="entry name" value="YutG/PgpA"/>
</dbReference>
<dbReference type="PANTHER" id="PTHR36305:SF1">
    <property type="entry name" value="PHOSPHATIDYLGLYCEROPHOSPHATASE A"/>
    <property type="match status" value="1"/>
</dbReference>
<dbReference type="EMBL" id="LCRX01000005">
    <property type="protein sequence ID" value="KKW42628.1"/>
    <property type="molecule type" value="Genomic_DNA"/>
</dbReference>
<dbReference type="AlphaFoldDB" id="A0A0G1YGT6"/>
<feature type="domain" description="YutG/PgpA" evidence="2">
    <location>
        <begin position="92"/>
        <end position="186"/>
    </location>
</feature>
<evidence type="ECO:0000313" key="3">
    <source>
        <dbReference type="EMBL" id="KKW42628.1"/>
    </source>
</evidence>
<feature type="transmembrane region" description="Helical" evidence="1">
    <location>
        <begin position="53"/>
        <end position="71"/>
    </location>
</feature>
<name>A0A0G1YGT6_9BACT</name>
<dbReference type="Pfam" id="PF04608">
    <property type="entry name" value="PgpA"/>
    <property type="match status" value="1"/>
</dbReference>
<reference evidence="3 4" key="1">
    <citation type="journal article" date="2015" name="Nature">
        <title>rRNA introns, odd ribosomes, and small enigmatic genomes across a large radiation of phyla.</title>
        <authorList>
            <person name="Brown C.T."/>
            <person name="Hug L.A."/>
            <person name="Thomas B.C."/>
            <person name="Sharon I."/>
            <person name="Castelle C.J."/>
            <person name="Singh A."/>
            <person name="Wilkins M.J."/>
            <person name="Williams K.H."/>
            <person name="Banfield J.F."/>
        </authorList>
    </citation>
    <scope>NUCLEOTIDE SEQUENCE [LARGE SCALE GENOMIC DNA]</scope>
</reference>
<dbReference type="Proteomes" id="UP000033870">
    <property type="component" value="Unassembled WGS sequence"/>
</dbReference>
<evidence type="ECO:0000259" key="2">
    <source>
        <dbReference type="Pfam" id="PF04608"/>
    </source>
</evidence>
<sequence length="196" mass="21394">MRGDDKVGLLSYWAATTFGSGRWFSRRGAGGGTVGALLALAVQIFLYLNGSGVAVVAVLALASFVVGWVTVKRGQAYMLRRWPEAGFRHTGQTTSSDTGAVNIDEFHGQMLAGLPVWFVDWFAASEHFRMVKGIPALVCLFVVFRLLDIRKPEPIAWIERRLKDTPLGVMLDDTAAGLAAALLYSAAWWAQYAIGR</sequence>